<dbReference type="InterPro" id="IPR016032">
    <property type="entry name" value="Sig_transdc_resp-reg_C-effctor"/>
</dbReference>
<evidence type="ECO:0000256" key="4">
    <source>
        <dbReference type="SAM" id="MobiDB-lite"/>
    </source>
</evidence>
<evidence type="ECO:0000256" key="1">
    <source>
        <dbReference type="ARBA" id="ARBA00023125"/>
    </source>
</evidence>
<sequence length="263" mass="28299">MSARAIASASEGGCDVKRVLLVEDDDAAAADLARIADAAGWASTRVASIAGGRTAVARETFDLLVVDRMLPDGDGLDWVRGLRGRGPAVPVLILSALGRAANKVEGLDGGADDYLAKPFDPDEFVARARALMRRAAMPAESPDLLRLGDVEIHVKARTVHRRGQFVAVSRKEFELLRMLADHAGDVLTRSMLLDAVWNLRFDPQTNVVDVHVSRLRRKLEIDGLPNPIVTQRGEGYAFEPVDPSETRGPSQTGGPDATAARHP</sequence>
<dbReference type="SMART" id="SM00862">
    <property type="entry name" value="Trans_reg_C"/>
    <property type="match status" value="1"/>
</dbReference>
<dbReference type="GO" id="GO:0005829">
    <property type="term" value="C:cytosol"/>
    <property type="evidence" value="ECO:0007669"/>
    <property type="project" value="TreeGrafter"/>
</dbReference>
<dbReference type="Gene3D" id="6.10.250.690">
    <property type="match status" value="1"/>
</dbReference>
<dbReference type="GO" id="GO:0032993">
    <property type="term" value="C:protein-DNA complex"/>
    <property type="evidence" value="ECO:0007669"/>
    <property type="project" value="TreeGrafter"/>
</dbReference>
<dbReference type="Gene3D" id="3.40.50.2300">
    <property type="match status" value="1"/>
</dbReference>
<feature type="DNA-binding region" description="OmpR/PhoB-type" evidence="3">
    <location>
        <begin position="142"/>
        <end position="240"/>
    </location>
</feature>
<dbReference type="PROSITE" id="PS50110">
    <property type="entry name" value="RESPONSE_REGULATORY"/>
    <property type="match status" value="1"/>
</dbReference>
<evidence type="ECO:0000256" key="2">
    <source>
        <dbReference type="PROSITE-ProRule" id="PRU00169"/>
    </source>
</evidence>
<accession>A0A947D842</accession>
<dbReference type="InterPro" id="IPR011006">
    <property type="entry name" value="CheY-like_superfamily"/>
</dbReference>
<name>A0A947D842_9HYPH</name>
<dbReference type="AlphaFoldDB" id="A0A947D842"/>
<gene>
    <name evidence="7" type="ORF">KL771_21900</name>
</gene>
<feature type="domain" description="Response regulatory" evidence="5">
    <location>
        <begin position="18"/>
        <end position="132"/>
    </location>
</feature>
<evidence type="ECO:0000259" key="5">
    <source>
        <dbReference type="PROSITE" id="PS50110"/>
    </source>
</evidence>
<keyword evidence="8" id="KW-1185">Reference proteome</keyword>
<proteinExistence type="predicted"/>
<dbReference type="Gene3D" id="1.10.10.10">
    <property type="entry name" value="Winged helix-like DNA-binding domain superfamily/Winged helix DNA-binding domain"/>
    <property type="match status" value="1"/>
</dbReference>
<evidence type="ECO:0000313" key="8">
    <source>
        <dbReference type="Proteomes" id="UP000766595"/>
    </source>
</evidence>
<dbReference type="InterPro" id="IPR036388">
    <property type="entry name" value="WH-like_DNA-bd_sf"/>
</dbReference>
<protein>
    <submittedName>
        <fullName evidence="7">Response regulator transcription factor</fullName>
    </submittedName>
</protein>
<dbReference type="InterPro" id="IPR001867">
    <property type="entry name" value="OmpR/PhoB-type_DNA-bd"/>
</dbReference>
<feature type="region of interest" description="Disordered" evidence="4">
    <location>
        <begin position="231"/>
        <end position="263"/>
    </location>
</feature>
<feature type="domain" description="OmpR/PhoB-type" evidence="6">
    <location>
        <begin position="142"/>
        <end position="240"/>
    </location>
</feature>
<dbReference type="PANTHER" id="PTHR48111:SF56">
    <property type="entry name" value="TETRATHIONATE RESPONSE REGULATORY PROTEIN TTRR"/>
    <property type="match status" value="1"/>
</dbReference>
<dbReference type="SUPFAM" id="SSF46894">
    <property type="entry name" value="C-terminal effector domain of the bipartite response regulators"/>
    <property type="match status" value="1"/>
</dbReference>
<comment type="caution">
    <text evidence="7">The sequence shown here is derived from an EMBL/GenBank/DDBJ whole genome shotgun (WGS) entry which is preliminary data.</text>
</comment>
<keyword evidence="2" id="KW-0597">Phosphoprotein</keyword>
<dbReference type="InterPro" id="IPR039420">
    <property type="entry name" value="WalR-like"/>
</dbReference>
<organism evidence="7 8">
    <name type="scientific">Prosthecodimorpha staleyi</name>
    <dbReference type="NCBI Taxonomy" id="2840188"/>
    <lineage>
        <taxon>Bacteria</taxon>
        <taxon>Pseudomonadati</taxon>
        <taxon>Pseudomonadota</taxon>
        <taxon>Alphaproteobacteria</taxon>
        <taxon>Hyphomicrobiales</taxon>
        <taxon>Ancalomicrobiaceae</taxon>
        <taxon>Prosthecodimorpha</taxon>
    </lineage>
</organism>
<dbReference type="GO" id="GO:0006355">
    <property type="term" value="P:regulation of DNA-templated transcription"/>
    <property type="evidence" value="ECO:0007669"/>
    <property type="project" value="InterPro"/>
</dbReference>
<dbReference type="EMBL" id="JAHHZF010000012">
    <property type="protein sequence ID" value="MBT9292133.1"/>
    <property type="molecule type" value="Genomic_DNA"/>
</dbReference>
<feature type="modified residue" description="4-aspartylphosphate" evidence="2">
    <location>
        <position position="67"/>
    </location>
</feature>
<reference evidence="7 8" key="1">
    <citation type="submission" date="2021-06" db="EMBL/GenBank/DDBJ databases">
        <authorList>
            <person name="Grouzdev D.S."/>
            <person name="Koziaeva V."/>
        </authorList>
    </citation>
    <scope>NUCLEOTIDE SEQUENCE [LARGE SCALE GENOMIC DNA]</scope>
    <source>
        <strain evidence="7 8">22</strain>
    </source>
</reference>
<evidence type="ECO:0000259" key="6">
    <source>
        <dbReference type="PROSITE" id="PS51755"/>
    </source>
</evidence>
<dbReference type="Pfam" id="PF00072">
    <property type="entry name" value="Response_reg"/>
    <property type="match status" value="1"/>
</dbReference>
<dbReference type="Proteomes" id="UP000766595">
    <property type="component" value="Unassembled WGS sequence"/>
</dbReference>
<evidence type="ECO:0000256" key="3">
    <source>
        <dbReference type="PROSITE-ProRule" id="PRU01091"/>
    </source>
</evidence>
<dbReference type="GO" id="GO:0000976">
    <property type="term" value="F:transcription cis-regulatory region binding"/>
    <property type="evidence" value="ECO:0007669"/>
    <property type="project" value="TreeGrafter"/>
</dbReference>
<evidence type="ECO:0000313" key="7">
    <source>
        <dbReference type="EMBL" id="MBT9292133.1"/>
    </source>
</evidence>
<dbReference type="CDD" id="cd00383">
    <property type="entry name" value="trans_reg_C"/>
    <property type="match status" value="1"/>
</dbReference>
<dbReference type="InterPro" id="IPR001789">
    <property type="entry name" value="Sig_transdc_resp-reg_receiver"/>
</dbReference>
<dbReference type="Pfam" id="PF00486">
    <property type="entry name" value="Trans_reg_C"/>
    <property type="match status" value="1"/>
</dbReference>
<dbReference type="SMART" id="SM00448">
    <property type="entry name" value="REC"/>
    <property type="match status" value="1"/>
</dbReference>
<dbReference type="PANTHER" id="PTHR48111">
    <property type="entry name" value="REGULATOR OF RPOS"/>
    <property type="match status" value="1"/>
</dbReference>
<keyword evidence="1 3" id="KW-0238">DNA-binding</keyword>
<dbReference type="SUPFAM" id="SSF52172">
    <property type="entry name" value="CheY-like"/>
    <property type="match status" value="1"/>
</dbReference>
<dbReference type="GO" id="GO:0000156">
    <property type="term" value="F:phosphorelay response regulator activity"/>
    <property type="evidence" value="ECO:0007669"/>
    <property type="project" value="TreeGrafter"/>
</dbReference>
<dbReference type="PROSITE" id="PS51755">
    <property type="entry name" value="OMPR_PHOB"/>
    <property type="match status" value="1"/>
</dbReference>